<comment type="caution">
    <text evidence="9">The sequence shown here is derived from an EMBL/GenBank/DDBJ whole genome shotgun (WGS) entry which is preliminary data.</text>
</comment>
<dbReference type="OrthoDB" id="10250354at2759"/>
<dbReference type="STRING" id="747725.A0A168HF30"/>
<feature type="transmembrane region" description="Helical" evidence="7">
    <location>
        <begin position="260"/>
        <end position="278"/>
    </location>
</feature>
<feature type="transmembrane region" description="Helical" evidence="7">
    <location>
        <begin position="122"/>
        <end position="143"/>
    </location>
</feature>
<evidence type="ECO:0000256" key="4">
    <source>
        <dbReference type="ARBA" id="ARBA00023186"/>
    </source>
</evidence>
<reference evidence="9 10" key="1">
    <citation type="submission" date="2015-06" db="EMBL/GenBank/DDBJ databases">
        <title>Expansion of signal transduction pathways in fungi by whole-genome duplication.</title>
        <authorList>
            <consortium name="DOE Joint Genome Institute"/>
            <person name="Corrochano L.M."/>
            <person name="Kuo A."/>
            <person name="Marcet-Houben M."/>
            <person name="Polaino S."/>
            <person name="Salamov A."/>
            <person name="Villalobos J.M."/>
            <person name="Alvarez M.I."/>
            <person name="Avalos J."/>
            <person name="Benito E.P."/>
            <person name="Benoit I."/>
            <person name="Burger G."/>
            <person name="Camino L.P."/>
            <person name="Canovas D."/>
            <person name="Cerda-Olmedo E."/>
            <person name="Cheng J.-F."/>
            <person name="Dominguez A."/>
            <person name="Elias M."/>
            <person name="Eslava A.P."/>
            <person name="Glaser F."/>
            <person name="Grimwood J."/>
            <person name="Gutierrez G."/>
            <person name="Heitman J."/>
            <person name="Henrissat B."/>
            <person name="Iturriaga E.A."/>
            <person name="Lang B.F."/>
            <person name="Lavin J.L."/>
            <person name="Lee S."/>
            <person name="Li W."/>
            <person name="Lindquist E."/>
            <person name="Lopez-Garcia S."/>
            <person name="Luque E.M."/>
            <person name="Marcos A.T."/>
            <person name="Martin J."/>
            <person name="Mccluskey K."/>
            <person name="Medina H.R."/>
            <person name="Miralles-Duran A."/>
            <person name="Miyazaki A."/>
            <person name="Munoz-Torres E."/>
            <person name="Oguiza J.A."/>
            <person name="Ohm R."/>
            <person name="Olmedo M."/>
            <person name="Orejas M."/>
            <person name="Ortiz-Castellanos L."/>
            <person name="Pisabarro A.G."/>
            <person name="Rodriguez-Romero J."/>
            <person name="Ruiz-Herrera J."/>
            <person name="Ruiz-Vazquez R."/>
            <person name="Sanz C."/>
            <person name="Schackwitz W."/>
            <person name="Schmutz J."/>
            <person name="Shahriari M."/>
            <person name="Shelest E."/>
            <person name="Silva-Franco F."/>
            <person name="Soanes D."/>
            <person name="Syed K."/>
            <person name="Tagua V.G."/>
            <person name="Talbot N.J."/>
            <person name="Thon M."/>
            <person name="De Vries R.P."/>
            <person name="Wiebenga A."/>
            <person name="Yadav J.S."/>
            <person name="Braun E.L."/>
            <person name="Baker S."/>
            <person name="Garre V."/>
            <person name="Horwitz B."/>
            <person name="Torres-Martinez S."/>
            <person name="Idnurm A."/>
            <person name="Herrera-Estrella A."/>
            <person name="Gabaldon T."/>
            <person name="Grigoriev I.V."/>
        </authorList>
    </citation>
    <scope>NUCLEOTIDE SEQUENCE [LARGE SCALE GENOMIC DNA]</scope>
    <source>
        <strain evidence="9 10">CBS 277.49</strain>
    </source>
</reference>
<feature type="transmembrane region" description="Helical" evidence="7">
    <location>
        <begin position="368"/>
        <end position="390"/>
    </location>
</feature>
<feature type="transmembrane region" description="Helical" evidence="7">
    <location>
        <begin position="290"/>
        <end position="310"/>
    </location>
</feature>
<keyword evidence="7" id="KW-1133">Transmembrane helix</keyword>
<dbReference type="PANTHER" id="PTHR44027">
    <property type="entry name" value="DNAJ HOMOLOG SUBFAMILY C MEMBER 5 HOMOLOG"/>
    <property type="match status" value="1"/>
</dbReference>
<evidence type="ECO:0000256" key="7">
    <source>
        <dbReference type="SAM" id="Phobius"/>
    </source>
</evidence>
<evidence type="ECO:0000313" key="10">
    <source>
        <dbReference type="Proteomes" id="UP000077051"/>
    </source>
</evidence>
<protein>
    <recommendedName>
        <fullName evidence="8">J domain-containing protein</fullName>
    </recommendedName>
</protein>
<feature type="transmembrane region" description="Helical" evidence="7">
    <location>
        <begin position="223"/>
        <end position="248"/>
    </location>
</feature>
<feature type="region of interest" description="Disordered" evidence="6">
    <location>
        <begin position="157"/>
        <end position="178"/>
    </location>
</feature>
<dbReference type="VEuPathDB" id="FungiDB:MUCCIDRAFT_114956"/>
<dbReference type="GO" id="GO:0016020">
    <property type="term" value="C:membrane"/>
    <property type="evidence" value="ECO:0007669"/>
    <property type="project" value="UniProtKB-SubCell"/>
</dbReference>
<evidence type="ECO:0000256" key="6">
    <source>
        <dbReference type="SAM" id="MobiDB-lite"/>
    </source>
</evidence>
<dbReference type="SUPFAM" id="SSF46565">
    <property type="entry name" value="Chaperone J-domain"/>
    <property type="match status" value="1"/>
</dbReference>
<evidence type="ECO:0000259" key="8">
    <source>
        <dbReference type="PROSITE" id="PS50076"/>
    </source>
</evidence>
<dbReference type="InterPro" id="IPR051434">
    <property type="entry name" value="DnaJ_C_subfamily_member5"/>
</dbReference>
<dbReference type="Proteomes" id="UP000077051">
    <property type="component" value="Unassembled WGS sequence"/>
</dbReference>
<dbReference type="AlphaFoldDB" id="A0A168HF30"/>
<keyword evidence="2 7" id="KW-0472">Membrane</keyword>
<dbReference type="InterPro" id="IPR036869">
    <property type="entry name" value="J_dom_sf"/>
</dbReference>
<keyword evidence="5" id="KW-0449">Lipoprotein</keyword>
<evidence type="ECO:0000256" key="3">
    <source>
        <dbReference type="ARBA" id="ARBA00023139"/>
    </source>
</evidence>
<comment type="subcellular location">
    <subcellularLocation>
        <location evidence="1">Membrane</location>
        <topology evidence="1">Lipid-anchor</topology>
    </subcellularLocation>
</comment>
<dbReference type="InterPro" id="IPR001623">
    <property type="entry name" value="DnaJ_domain"/>
</dbReference>
<dbReference type="Gene3D" id="1.10.287.110">
    <property type="entry name" value="DnaJ domain"/>
    <property type="match status" value="1"/>
</dbReference>
<feature type="compositionally biased region" description="Polar residues" evidence="6">
    <location>
        <begin position="428"/>
        <end position="444"/>
    </location>
</feature>
<dbReference type="PANTHER" id="PTHR44027:SF7">
    <property type="entry name" value="DNAJ HOMOLOG SUBFAMILY C MEMBER 5 HOMOLOG"/>
    <property type="match status" value="1"/>
</dbReference>
<feature type="transmembrane region" description="Helical" evidence="7">
    <location>
        <begin position="192"/>
        <end position="211"/>
    </location>
</feature>
<dbReference type="Pfam" id="PF10269">
    <property type="entry name" value="Tmemb_185A"/>
    <property type="match status" value="1"/>
</dbReference>
<feature type="region of interest" description="Disordered" evidence="6">
    <location>
        <begin position="417"/>
        <end position="444"/>
    </location>
</feature>
<dbReference type="CDD" id="cd06257">
    <property type="entry name" value="DnaJ"/>
    <property type="match status" value="1"/>
</dbReference>
<feature type="transmembrane region" description="Helical" evidence="7">
    <location>
        <begin position="331"/>
        <end position="356"/>
    </location>
</feature>
<feature type="compositionally biased region" description="Low complexity" evidence="6">
    <location>
        <begin position="417"/>
        <end position="427"/>
    </location>
</feature>
<feature type="domain" description="J" evidence="8">
    <location>
        <begin position="9"/>
        <end position="71"/>
    </location>
</feature>
<dbReference type="SMART" id="SM00271">
    <property type="entry name" value="DnaJ"/>
    <property type="match status" value="1"/>
</dbReference>
<gene>
    <name evidence="9" type="ORF">MUCCIDRAFT_114956</name>
</gene>
<evidence type="ECO:0000256" key="2">
    <source>
        <dbReference type="ARBA" id="ARBA00023136"/>
    </source>
</evidence>
<evidence type="ECO:0000256" key="1">
    <source>
        <dbReference type="ARBA" id="ARBA00004635"/>
    </source>
</evidence>
<dbReference type="InterPro" id="IPR019396">
    <property type="entry name" value="TM_Fragile-X-F-assoc"/>
</dbReference>
<dbReference type="EMBL" id="AMYB01000009">
    <property type="protein sequence ID" value="OAC98714.1"/>
    <property type="molecule type" value="Genomic_DNA"/>
</dbReference>
<keyword evidence="10" id="KW-1185">Reference proteome</keyword>
<evidence type="ECO:0000313" key="9">
    <source>
        <dbReference type="EMBL" id="OAC98714.1"/>
    </source>
</evidence>
<dbReference type="PROSITE" id="PS00636">
    <property type="entry name" value="DNAJ_1"/>
    <property type="match status" value="1"/>
</dbReference>
<dbReference type="GO" id="GO:0005737">
    <property type="term" value="C:cytoplasm"/>
    <property type="evidence" value="ECO:0007669"/>
    <property type="project" value="UniProtKB-ARBA"/>
</dbReference>
<organism evidence="9 10">
    <name type="scientific">Mucor lusitanicus CBS 277.49</name>
    <dbReference type="NCBI Taxonomy" id="747725"/>
    <lineage>
        <taxon>Eukaryota</taxon>
        <taxon>Fungi</taxon>
        <taxon>Fungi incertae sedis</taxon>
        <taxon>Mucoromycota</taxon>
        <taxon>Mucoromycotina</taxon>
        <taxon>Mucoromycetes</taxon>
        <taxon>Mucorales</taxon>
        <taxon>Mucorineae</taxon>
        <taxon>Mucoraceae</taxon>
        <taxon>Mucor</taxon>
    </lineage>
</organism>
<keyword evidence="7" id="KW-0812">Transmembrane</keyword>
<feature type="compositionally biased region" description="Basic and acidic residues" evidence="6">
    <location>
        <begin position="165"/>
        <end position="174"/>
    </location>
</feature>
<name>A0A168HF30_MUCCL</name>
<dbReference type="PRINTS" id="PR00625">
    <property type="entry name" value="JDOMAIN"/>
</dbReference>
<accession>A0A168HF30</accession>
<evidence type="ECO:0000256" key="5">
    <source>
        <dbReference type="ARBA" id="ARBA00023288"/>
    </source>
</evidence>
<dbReference type="InterPro" id="IPR018253">
    <property type="entry name" value="DnaJ_domain_CS"/>
</dbReference>
<proteinExistence type="predicted"/>
<feature type="transmembrane region" description="Helical" evidence="7">
    <location>
        <begin position="93"/>
        <end position="116"/>
    </location>
</feature>
<sequence>MEAADTTTNLYETLGISKSATADEIKKAYRKLALRYHPDKNPNSADQFKEISHAYEVLGDEQKRRVYDKYGELGLQMMDTVVSPLFDPQVESMLCTILMSVSLLFALTIIFLAFLTVRIDELVLWSWSAVWIPAWILNAFAFYSMAQYMLKHKDKQDDEEENSDVDPRDKEGHANQRLQQHNRHIKIAKHSIFMLNFILALLFQIFIVLRLDGKVMWTACQVFIPYFVYEGIQFCVNCTKALVGCLALRSLKESSRMPSFLFKQFWFSAVRFVLFLLIPLRIDQVIQCSWGIVFIPLYLVGLKWALELVYRYRVYSRMPQPDVAHQGKVTVLAGAVAFVIVGILFYALVGLIATRLDGHLFIKMSNVFVPLFIVFSFFLCCSGCCLPCLLRVSAVSDLDEHETQILVDANRRITASGESDASGSAGSTVFTSTTTPAGSLATKQ</sequence>
<keyword evidence="4" id="KW-0143">Chaperone</keyword>
<dbReference type="Pfam" id="PF00226">
    <property type="entry name" value="DnaJ"/>
    <property type="match status" value="1"/>
</dbReference>
<keyword evidence="3" id="KW-0564">Palmitate</keyword>
<dbReference type="PROSITE" id="PS50076">
    <property type="entry name" value="DNAJ_2"/>
    <property type="match status" value="1"/>
</dbReference>